<protein>
    <submittedName>
        <fullName evidence="1">Uncharacterized protein</fullName>
    </submittedName>
</protein>
<name>A0A840ZQ62_9HYPH</name>
<sequence length="79" mass="8377">MADDSRDTVLAAMLAVHRAAEPLRDVMQRPCFPRGKDGSVAVWALGGDFTLSAEQVATLSGAFDLFCLAMAQPASEAIH</sequence>
<reference evidence="1 2" key="1">
    <citation type="submission" date="2020-08" db="EMBL/GenBank/DDBJ databases">
        <title>Genomic Encyclopedia of Type Strains, Phase IV (KMG-IV): sequencing the most valuable type-strain genomes for metagenomic binning, comparative biology and taxonomic classification.</title>
        <authorList>
            <person name="Goeker M."/>
        </authorList>
    </citation>
    <scope>NUCLEOTIDE SEQUENCE [LARGE SCALE GENOMIC DNA]</scope>
    <source>
        <strain evidence="1 2">DSM 2163</strain>
    </source>
</reference>
<dbReference type="AlphaFoldDB" id="A0A840ZQ62"/>
<dbReference type="RefSeq" id="WP_183572198.1">
    <property type="nucleotide sequence ID" value="NZ_JACHOP010000021.1"/>
</dbReference>
<accession>A0A840ZQ62</accession>
<dbReference type="Proteomes" id="UP000583454">
    <property type="component" value="Unassembled WGS sequence"/>
</dbReference>
<organism evidence="1 2">
    <name type="scientific">Methylorubrum rhodinum</name>
    <dbReference type="NCBI Taxonomy" id="29428"/>
    <lineage>
        <taxon>Bacteria</taxon>
        <taxon>Pseudomonadati</taxon>
        <taxon>Pseudomonadota</taxon>
        <taxon>Alphaproteobacteria</taxon>
        <taxon>Hyphomicrobiales</taxon>
        <taxon>Methylobacteriaceae</taxon>
        <taxon>Methylorubrum</taxon>
    </lineage>
</organism>
<gene>
    <name evidence="1" type="ORF">HNR00_004026</name>
</gene>
<keyword evidence="2" id="KW-1185">Reference proteome</keyword>
<comment type="caution">
    <text evidence="1">The sequence shown here is derived from an EMBL/GenBank/DDBJ whole genome shotgun (WGS) entry which is preliminary data.</text>
</comment>
<proteinExistence type="predicted"/>
<evidence type="ECO:0000313" key="1">
    <source>
        <dbReference type="EMBL" id="MBB5759294.1"/>
    </source>
</evidence>
<evidence type="ECO:0000313" key="2">
    <source>
        <dbReference type="Proteomes" id="UP000583454"/>
    </source>
</evidence>
<dbReference type="EMBL" id="JACHOP010000021">
    <property type="protein sequence ID" value="MBB5759294.1"/>
    <property type="molecule type" value="Genomic_DNA"/>
</dbReference>